<name>A0A183J980_9BILA</name>
<reference evidence="3" key="1">
    <citation type="submission" date="2016-06" db="UniProtKB">
        <authorList>
            <consortium name="WormBaseParasite"/>
        </authorList>
    </citation>
    <scope>IDENTIFICATION</scope>
</reference>
<protein>
    <submittedName>
        <fullName evidence="1 3">Uncharacterized protein</fullName>
    </submittedName>
</protein>
<evidence type="ECO:0000313" key="3">
    <source>
        <dbReference type="WBParaSite" id="SBAD_0001283601-mRNA-1"/>
    </source>
</evidence>
<gene>
    <name evidence="1" type="ORF">SBAD_LOCUS12428</name>
</gene>
<evidence type="ECO:0000313" key="2">
    <source>
        <dbReference type="Proteomes" id="UP000270296"/>
    </source>
</evidence>
<dbReference type="WBParaSite" id="SBAD_0001283601-mRNA-1">
    <property type="protein sequence ID" value="SBAD_0001283601-mRNA-1"/>
    <property type="gene ID" value="SBAD_0001283601"/>
</dbReference>
<evidence type="ECO:0000313" key="1">
    <source>
        <dbReference type="EMBL" id="VDP48265.1"/>
    </source>
</evidence>
<organism evidence="3">
    <name type="scientific">Soboliphyme baturini</name>
    <dbReference type="NCBI Taxonomy" id="241478"/>
    <lineage>
        <taxon>Eukaryota</taxon>
        <taxon>Metazoa</taxon>
        <taxon>Ecdysozoa</taxon>
        <taxon>Nematoda</taxon>
        <taxon>Enoplea</taxon>
        <taxon>Dorylaimia</taxon>
        <taxon>Dioctophymatida</taxon>
        <taxon>Dioctophymatoidea</taxon>
        <taxon>Soboliphymatidae</taxon>
        <taxon>Soboliphyme</taxon>
    </lineage>
</organism>
<accession>A0A183J980</accession>
<keyword evidence="2" id="KW-1185">Reference proteome</keyword>
<sequence length="180" mass="19925">MVLTNFAFLSVISRRAPKIGTKMKSLSLDCDAAYDKKASLSPVLSRRRLFKVRPLKQNSFDTPDDDELETLERLSGVYLTGGASCARPVACHIVAHEYRAKFPAELDLRYCFCATCFCQRPPPTTPRTQVDVSPLPFRHRIFSACWQTAEGTSFAKEGPNANSNSKCPLAVVDISHIASP</sequence>
<dbReference type="AlphaFoldDB" id="A0A183J980"/>
<dbReference type="EMBL" id="UZAM01017772">
    <property type="protein sequence ID" value="VDP48265.1"/>
    <property type="molecule type" value="Genomic_DNA"/>
</dbReference>
<reference evidence="1 2" key="2">
    <citation type="submission" date="2018-11" db="EMBL/GenBank/DDBJ databases">
        <authorList>
            <consortium name="Pathogen Informatics"/>
        </authorList>
    </citation>
    <scope>NUCLEOTIDE SEQUENCE [LARGE SCALE GENOMIC DNA]</scope>
</reference>
<dbReference type="Proteomes" id="UP000270296">
    <property type="component" value="Unassembled WGS sequence"/>
</dbReference>
<proteinExistence type="predicted"/>